<dbReference type="PANTHER" id="PTHR34606:SF4">
    <property type="entry name" value="OUTER MEMBRANE LIPOPROTEIN DOLP"/>
    <property type="match status" value="1"/>
</dbReference>
<gene>
    <name evidence="3" type="ORF">D8I35_14070</name>
</gene>
<evidence type="ECO:0000256" key="1">
    <source>
        <dbReference type="ARBA" id="ARBA00022729"/>
    </source>
</evidence>
<accession>A0A3M6QPM7</accession>
<feature type="domain" description="BON" evidence="2">
    <location>
        <begin position="128"/>
        <end position="198"/>
    </location>
</feature>
<dbReference type="SMART" id="SM00749">
    <property type="entry name" value="BON"/>
    <property type="match status" value="2"/>
</dbReference>
<dbReference type="Proteomes" id="UP000278006">
    <property type="component" value="Unassembled WGS sequence"/>
</dbReference>
<dbReference type="EMBL" id="RDQO01000004">
    <property type="protein sequence ID" value="RMX04975.1"/>
    <property type="molecule type" value="Genomic_DNA"/>
</dbReference>
<evidence type="ECO:0000259" key="2">
    <source>
        <dbReference type="PROSITE" id="PS50914"/>
    </source>
</evidence>
<dbReference type="Gene3D" id="3.30.1340.30">
    <property type="match status" value="1"/>
</dbReference>
<dbReference type="Pfam" id="PF04972">
    <property type="entry name" value="BON"/>
    <property type="match status" value="2"/>
</dbReference>
<protein>
    <submittedName>
        <fullName evidence="3">BON domain-containing protein</fullName>
    </submittedName>
</protein>
<dbReference type="RefSeq" id="WP_122230406.1">
    <property type="nucleotide sequence ID" value="NZ_RDQO01000004.1"/>
</dbReference>
<dbReference type="InterPro" id="IPR051686">
    <property type="entry name" value="Lipoprotein_DolP"/>
</dbReference>
<dbReference type="PANTHER" id="PTHR34606">
    <property type="entry name" value="BON DOMAIN-CONTAINING PROTEIN"/>
    <property type="match status" value="1"/>
</dbReference>
<dbReference type="InterPro" id="IPR014004">
    <property type="entry name" value="Transpt-assoc_nodulatn_dom_bac"/>
</dbReference>
<dbReference type="PROSITE" id="PS50914">
    <property type="entry name" value="BON"/>
    <property type="match status" value="2"/>
</dbReference>
<organism evidence="3 4">
    <name type="scientific">Corticibacter populi</name>
    <dbReference type="NCBI Taxonomy" id="1550736"/>
    <lineage>
        <taxon>Bacteria</taxon>
        <taxon>Pseudomonadati</taxon>
        <taxon>Pseudomonadota</taxon>
        <taxon>Betaproteobacteria</taxon>
        <taxon>Burkholderiales</taxon>
        <taxon>Comamonadaceae</taxon>
        <taxon>Corticibacter</taxon>
    </lineage>
</organism>
<keyword evidence="4" id="KW-1185">Reference proteome</keyword>
<comment type="caution">
    <text evidence="3">The sequence shown here is derived from an EMBL/GenBank/DDBJ whole genome shotgun (WGS) entry which is preliminary data.</text>
</comment>
<name>A0A3M6QPM7_9BURK</name>
<feature type="domain" description="BON" evidence="2">
    <location>
        <begin position="52"/>
        <end position="119"/>
    </location>
</feature>
<reference evidence="3 4" key="1">
    <citation type="submission" date="2018-10" db="EMBL/GenBank/DDBJ databases">
        <title>Draft genome of Cortibacter populi DSM10536.</title>
        <authorList>
            <person name="Bernier A.-M."/>
            <person name="Bernard K."/>
        </authorList>
    </citation>
    <scope>NUCLEOTIDE SEQUENCE [LARGE SCALE GENOMIC DNA]</scope>
    <source>
        <strain evidence="3 4">DSM 105136</strain>
    </source>
</reference>
<evidence type="ECO:0000313" key="4">
    <source>
        <dbReference type="Proteomes" id="UP000278006"/>
    </source>
</evidence>
<proteinExistence type="predicted"/>
<evidence type="ECO:0000313" key="3">
    <source>
        <dbReference type="EMBL" id="RMX04975.1"/>
    </source>
</evidence>
<dbReference type="OrthoDB" id="5294487at2"/>
<dbReference type="PROSITE" id="PS51257">
    <property type="entry name" value="PROKAR_LIPOPROTEIN"/>
    <property type="match status" value="1"/>
</dbReference>
<dbReference type="InterPro" id="IPR007055">
    <property type="entry name" value="BON_dom"/>
</dbReference>
<dbReference type="AlphaFoldDB" id="A0A3M6QPM7"/>
<sequence>MLPTSSKTFTVALCISLASAILTTGCAPMIIGGAVVAGSVAVDRRTAGAQVDDQAIEIKVRTALNEHIAEGSHVNINSYNRQVLLTGEVATEADRQKAAEQTRQVENVRNVYNELQVMPSTGYSQRSSDTYITGKVRTRIINTENLPSKSLKITTERGVVYLQGLVTPREAELATEVARTTDGVARVVRLFEYISETELAQSQADREARTPTEPIAP</sequence>
<keyword evidence="1" id="KW-0732">Signal</keyword>